<protein>
    <recommendedName>
        <fullName evidence="2">Heterokaryon incompatibility domain-containing protein</fullName>
    </recommendedName>
</protein>
<evidence type="ECO:0000313" key="3">
    <source>
        <dbReference type="EMBL" id="KAK5632859.1"/>
    </source>
</evidence>
<gene>
    <name evidence="3" type="ORF">RRF57_008573</name>
</gene>
<organism evidence="3 4">
    <name type="scientific">Xylaria bambusicola</name>
    <dbReference type="NCBI Taxonomy" id="326684"/>
    <lineage>
        <taxon>Eukaryota</taxon>
        <taxon>Fungi</taxon>
        <taxon>Dikarya</taxon>
        <taxon>Ascomycota</taxon>
        <taxon>Pezizomycotina</taxon>
        <taxon>Sordariomycetes</taxon>
        <taxon>Xylariomycetidae</taxon>
        <taxon>Xylariales</taxon>
        <taxon>Xylariaceae</taxon>
        <taxon>Xylaria</taxon>
    </lineage>
</organism>
<dbReference type="EMBL" id="JAWHQM010000027">
    <property type="protein sequence ID" value="KAK5632859.1"/>
    <property type="molecule type" value="Genomic_DNA"/>
</dbReference>
<name>A0AAN7USC3_9PEZI</name>
<dbReference type="PANTHER" id="PTHR33112">
    <property type="entry name" value="DOMAIN PROTEIN, PUTATIVE-RELATED"/>
    <property type="match status" value="1"/>
</dbReference>
<proteinExistence type="predicted"/>
<dbReference type="Pfam" id="PF06985">
    <property type="entry name" value="HET"/>
    <property type="match status" value="1"/>
</dbReference>
<comment type="caution">
    <text evidence="3">The sequence shown here is derived from an EMBL/GenBank/DDBJ whole genome shotgun (WGS) entry which is preliminary data.</text>
</comment>
<dbReference type="Proteomes" id="UP001305414">
    <property type="component" value="Unassembled WGS sequence"/>
</dbReference>
<evidence type="ECO:0000313" key="4">
    <source>
        <dbReference type="Proteomes" id="UP001305414"/>
    </source>
</evidence>
<sequence length="569" mass="65286">MANVDPQWIDLDKIRNWIDVCATTHGERCRRASFPEPDKSQKPDTSQGTDTSQQLLGWRTLRRRSRVIPGGPVWLIDVQDACVVAAKAQRYIALSYVWGNFEGTEARRNNLNMLRRPGALGKQSDQIIVPKTIRHAMELASLLGERYLWVDRFCICQDDPESKHSQLNLMGNIFEGAYLTIVAANGWDADHGLRGIRGVTEPRNVTSLLITRPEYSEYVDRTRTVWYSRGWTFQEMMLSPRKLLFLYQFVLWECSGTVWYEWKGDIGNSPSSSSPTMAPFVGRRSLEAEPLEQYLDSVRQYNARELTFPEDGLNAFLGITTRFTVCFPDGFLWALPIKMFDKSLLWQPAEDMIRRQSKRSDSTQLPSWSWVGWQGLIKHEYWDKKGRATHSCTKFTPMCIFAYTDNRTTKTVQVVPGSHLVEPLIRQPSPILTVHGPVAECKLHGGQTADNDPQRLCFKWIHRADSGDYAPRWGLMFMSYGLYSVTGTVECELLILSSAISSLSEEPSWRDIYGNDPRTIDFVNQGLYDYYNVLWITRENDIAYRRALGKLAITALDHIPVKWDRLQLG</sequence>
<dbReference type="PANTHER" id="PTHR33112:SF16">
    <property type="entry name" value="HETEROKARYON INCOMPATIBILITY DOMAIN-CONTAINING PROTEIN"/>
    <property type="match status" value="1"/>
</dbReference>
<dbReference type="AlphaFoldDB" id="A0AAN7USC3"/>
<accession>A0AAN7USC3</accession>
<dbReference type="InterPro" id="IPR010730">
    <property type="entry name" value="HET"/>
</dbReference>
<evidence type="ECO:0000259" key="2">
    <source>
        <dbReference type="Pfam" id="PF06985"/>
    </source>
</evidence>
<keyword evidence="4" id="KW-1185">Reference proteome</keyword>
<evidence type="ECO:0000256" key="1">
    <source>
        <dbReference type="SAM" id="MobiDB-lite"/>
    </source>
</evidence>
<feature type="domain" description="Heterokaryon incompatibility" evidence="2">
    <location>
        <begin position="91"/>
        <end position="235"/>
    </location>
</feature>
<feature type="region of interest" description="Disordered" evidence="1">
    <location>
        <begin position="31"/>
        <end position="53"/>
    </location>
</feature>
<reference evidence="3 4" key="1">
    <citation type="submission" date="2023-10" db="EMBL/GenBank/DDBJ databases">
        <title>Draft genome sequence of Xylaria bambusicola isolate GMP-LS, the root and basal stem rot pathogen of sugarcane in Indonesia.</title>
        <authorList>
            <person name="Selvaraj P."/>
            <person name="Muralishankar V."/>
            <person name="Muruganantham S."/>
            <person name="Sp S."/>
            <person name="Haryani S."/>
            <person name="Lau K.J.X."/>
            <person name="Naqvi N.I."/>
        </authorList>
    </citation>
    <scope>NUCLEOTIDE SEQUENCE [LARGE SCALE GENOMIC DNA]</scope>
    <source>
        <strain evidence="3">GMP-LS</strain>
    </source>
</reference>
<feature type="compositionally biased region" description="Polar residues" evidence="1">
    <location>
        <begin position="43"/>
        <end position="53"/>
    </location>
</feature>